<dbReference type="PROSITE" id="PS50902">
    <property type="entry name" value="FLAVODOXIN_LIKE"/>
    <property type="match status" value="1"/>
</dbReference>
<dbReference type="PANTHER" id="PTHR30546:SF57">
    <property type="entry name" value="FLAVODOXIN FAMILY PROTEIN"/>
    <property type="match status" value="1"/>
</dbReference>
<dbReference type="AlphaFoldDB" id="A0A133U917"/>
<dbReference type="Pfam" id="PF12724">
    <property type="entry name" value="Flavodoxin_5"/>
    <property type="match status" value="1"/>
</dbReference>
<accession>A0A133U917</accession>
<dbReference type="Gene3D" id="3.40.50.360">
    <property type="match status" value="1"/>
</dbReference>
<dbReference type="InterPro" id="IPR026816">
    <property type="entry name" value="Flavodoxin_dom"/>
</dbReference>
<gene>
    <name evidence="2" type="ORF">AKJ61_00040</name>
</gene>
<dbReference type="InterPro" id="IPR029039">
    <property type="entry name" value="Flavoprotein-like_sf"/>
</dbReference>
<protein>
    <submittedName>
        <fullName evidence="2">Flavodoxin</fullName>
    </submittedName>
</protein>
<sequence length="160" mass="17183">MIRVLVGYYSRTGTTEKMAEKVTEGVRNSDADVEVDLKEITEVDVETLPDYDAVILGSPTYYGLPAAEVKKFLDESVTHHGDLDGMVGGAFSSSSNKAGGNESTILALLEALLIHGMAVRGDPEGDHYGPVVVGEPEDGDLEQCKRYGDRLAKFTELVCG</sequence>
<keyword evidence="3" id="KW-1185">Reference proteome</keyword>
<dbReference type="GO" id="GO:0003955">
    <property type="term" value="F:NAD(P)H dehydrogenase (quinone) activity"/>
    <property type="evidence" value="ECO:0007669"/>
    <property type="project" value="TreeGrafter"/>
</dbReference>
<evidence type="ECO:0000259" key="1">
    <source>
        <dbReference type="PROSITE" id="PS50902"/>
    </source>
</evidence>
<evidence type="ECO:0000313" key="2">
    <source>
        <dbReference type="EMBL" id="KXA90667.1"/>
    </source>
</evidence>
<feature type="domain" description="Flavodoxin-like" evidence="1">
    <location>
        <begin position="4"/>
        <end position="152"/>
    </location>
</feature>
<dbReference type="GO" id="GO:0010181">
    <property type="term" value="F:FMN binding"/>
    <property type="evidence" value="ECO:0007669"/>
    <property type="project" value="InterPro"/>
</dbReference>
<name>A0A133U917_9EURY</name>
<dbReference type="EMBL" id="LHXK01000001">
    <property type="protein sequence ID" value="KXA90667.1"/>
    <property type="molecule type" value="Genomic_DNA"/>
</dbReference>
<organism evidence="2 3">
    <name type="scientific">candidate division MSBL1 archaeon SCGC-AAA259B11</name>
    <dbReference type="NCBI Taxonomy" id="1698260"/>
    <lineage>
        <taxon>Archaea</taxon>
        <taxon>Methanobacteriati</taxon>
        <taxon>Methanobacteriota</taxon>
        <taxon>candidate division MSBL1</taxon>
    </lineage>
</organism>
<proteinExistence type="predicted"/>
<dbReference type="GO" id="GO:0016020">
    <property type="term" value="C:membrane"/>
    <property type="evidence" value="ECO:0007669"/>
    <property type="project" value="TreeGrafter"/>
</dbReference>
<dbReference type="InterPro" id="IPR008254">
    <property type="entry name" value="Flavodoxin/NO_synth"/>
</dbReference>
<dbReference type="SUPFAM" id="SSF52218">
    <property type="entry name" value="Flavoproteins"/>
    <property type="match status" value="1"/>
</dbReference>
<evidence type="ECO:0000313" key="3">
    <source>
        <dbReference type="Proteomes" id="UP000070184"/>
    </source>
</evidence>
<comment type="caution">
    <text evidence="2">The sequence shown here is derived from an EMBL/GenBank/DDBJ whole genome shotgun (WGS) entry which is preliminary data.</text>
</comment>
<dbReference type="Proteomes" id="UP000070184">
    <property type="component" value="Unassembled WGS sequence"/>
</dbReference>
<dbReference type="PANTHER" id="PTHR30546">
    <property type="entry name" value="FLAVODOXIN-RELATED PROTEIN WRBA-RELATED"/>
    <property type="match status" value="1"/>
</dbReference>
<reference evidence="2 3" key="1">
    <citation type="journal article" date="2016" name="Sci. Rep.">
        <title>Metabolic traits of an uncultured archaeal lineage -MSBL1- from brine pools of the Red Sea.</title>
        <authorList>
            <person name="Mwirichia R."/>
            <person name="Alam I."/>
            <person name="Rashid M."/>
            <person name="Vinu M."/>
            <person name="Ba-Alawi W."/>
            <person name="Anthony Kamau A."/>
            <person name="Kamanda Ngugi D."/>
            <person name="Goker M."/>
            <person name="Klenk H.P."/>
            <person name="Bajic V."/>
            <person name="Stingl U."/>
        </authorList>
    </citation>
    <scope>NUCLEOTIDE SEQUENCE [LARGE SCALE GENOMIC DNA]</scope>
    <source>
        <strain evidence="2">SCGC-AAA259B11</strain>
    </source>
</reference>